<dbReference type="Pfam" id="PF12735">
    <property type="entry name" value="IgD3_Trs65"/>
    <property type="match status" value="1"/>
</dbReference>
<dbReference type="GO" id="GO:0006891">
    <property type="term" value="P:intra-Golgi vesicle-mediated transport"/>
    <property type="evidence" value="ECO:0007669"/>
    <property type="project" value="InterPro"/>
</dbReference>
<protein>
    <recommendedName>
        <fullName evidence="1">Trafficking protein particle complex II-specific subunit 65 IgD3 domain-containing protein</fullName>
    </recommendedName>
</protein>
<dbReference type="InterPro" id="IPR055420">
    <property type="entry name" value="IgD3_Trs65"/>
</dbReference>
<dbReference type="GO" id="GO:1990071">
    <property type="term" value="C:TRAPPII protein complex"/>
    <property type="evidence" value="ECO:0007669"/>
    <property type="project" value="InterPro"/>
</dbReference>
<dbReference type="OrthoDB" id="5345392at2759"/>
<dbReference type="Proteomes" id="UP000037136">
    <property type="component" value="Unassembled WGS sequence"/>
</dbReference>
<dbReference type="AlphaFoldDB" id="A0A2A9PBI4"/>
<evidence type="ECO:0000313" key="3">
    <source>
        <dbReference type="Proteomes" id="UP000037136"/>
    </source>
</evidence>
<reference evidence="2 3" key="1">
    <citation type="journal article" date="2015" name="BMC Genomics">
        <title>Gene expression during zombie ant biting behavior reflects the complexity underlying fungal parasitic behavioral manipulation.</title>
        <authorList>
            <person name="de Bekker C."/>
            <person name="Ohm R.A."/>
            <person name="Loreto R.G."/>
            <person name="Sebastian A."/>
            <person name="Albert I."/>
            <person name="Merrow M."/>
            <person name="Brachmann A."/>
            <person name="Hughes D.P."/>
        </authorList>
    </citation>
    <scope>NUCLEOTIDE SEQUENCE [LARGE SCALE GENOMIC DNA]</scope>
    <source>
        <strain evidence="2 3">SC16a</strain>
    </source>
</reference>
<accession>A0A2A9PBI4</accession>
<proteinExistence type="predicted"/>
<evidence type="ECO:0000259" key="1">
    <source>
        <dbReference type="Pfam" id="PF12735"/>
    </source>
</evidence>
<dbReference type="EMBL" id="LAZP02000310">
    <property type="protein sequence ID" value="PFH58253.1"/>
    <property type="molecule type" value="Genomic_DNA"/>
</dbReference>
<keyword evidence="3" id="KW-1185">Reference proteome</keyword>
<reference evidence="2 3" key="2">
    <citation type="journal article" date="2017" name="Sci. Rep.">
        <title>Ant-infecting Ophiocordyceps genomes reveal a high diversity of potential behavioral manipulation genes and a possible major role for enterotoxins.</title>
        <authorList>
            <person name="de Bekker C."/>
            <person name="Ohm R.A."/>
            <person name="Evans H.C."/>
            <person name="Brachmann A."/>
            <person name="Hughes D.P."/>
        </authorList>
    </citation>
    <scope>NUCLEOTIDE SEQUENCE [LARGE SCALE GENOMIC DNA]</scope>
    <source>
        <strain evidence="2 3">SC16a</strain>
    </source>
</reference>
<dbReference type="PANTHER" id="PTHR28159">
    <property type="entry name" value="TRAFFICKING PROTEIN PARTICLE COMPLEX II-SPECIFIC SUBUNIT 65"/>
    <property type="match status" value="1"/>
</dbReference>
<sequence>MNDHSATPAEGPTPDLISSSFIEQSYLTYIIPFQTDLDLKGAFDSIDVTKSFPDSVKQRESLFFDETVHVFLLLKTPWRQDDDLRAQFRRLSISLEARVVNGSVPGRDSVPAEETIYAGKVQHVSESFVTVDDQHQAESEDAKGRHIYVVWRLSVFLARPRARPLSPSVIFSASASVSPVVNSKPESRDAGYLPSGLPASINLLESFSNDLSLGHVKPRLSASRVSRVGHVMKRQGDSVAQIRALQQLRMPVFPALHTRIRFSRPNTAPPSPAIVALLEIDFTSHFDTEILLDDISLLTPDGSIEKLNDEAAMRLPLACVSHDNVTFLYIIKPHQLEGGAHKTIPGDLEICITASVQVEPGLCVPRLVMAWHAALDFTKPVNPSFAASVDTGIQRSHRPSQLSIGSNNSAAAATPSTVAPFATPATGLAGQPDSLLGMDTHATRTEAAVQDLGITMSFAGPSDPIHAGDVFSWTVHVVNRSDDRTARPSRKLALVAIPRRRRNDVRPLRPPSTASRRRGEVEVADAVLDDNILHAMQRSSAVDVAEVVCLSADTRVGPLGPGACHVAELQFLALREGIVGVEAIRVVDVNSQEHVDIRDLPTIVVEPAAGRPFIRSVPVSGYT</sequence>
<name>A0A2A9PBI4_OPHUN</name>
<organism evidence="2 3">
    <name type="scientific">Ophiocordyceps unilateralis</name>
    <name type="common">Zombie-ant fungus</name>
    <name type="synonym">Torrubia unilateralis</name>
    <dbReference type="NCBI Taxonomy" id="268505"/>
    <lineage>
        <taxon>Eukaryota</taxon>
        <taxon>Fungi</taxon>
        <taxon>Dikarya</taxon>
        <taxon>Ascomycota</taxon>
        <taxon>Pezizomycotina</taxon>
        <taxon>Sordariomycetes</taxon>
        <taxon>Hypocreomycetidae</taxon>
        <taxon>Hypocreales</taxon>
        <taxon>Ophiocordycipitaceae</taxon>
        <taxon>Ophiocordyceps</taxon>
    </lineage>
</organism>
<dbReference type="GO" id="GO:0005802">
    <property type="term" value="C:trans-Golgi network"/>
    <property type="evidence" value="ECO:0007669"/>
    <property type="project" value="TreeGrafter"/>
</dbReference>
<dbReference type="InterPro" id="IPR024662">
    <property type="entry name" value="Trs65"/>
</dbReference>
<gene>
    <name evidence="2" type="ORF">XA68_13970</name>
</gene>
<dbReference type="STRING" id="268505.A0A2A9PBI4"/>
<dbReference type="PANTHER" id="PTHR28159:SF1">
    <property type="entry name" value="TRAFFICKING PROTEIN PARTICLE COMPLEX II-SPECIFIC SUBUNIT 65"/>
    <property type="match status" value="1"/>
</dbReference>
<feature type="domain" description="Trafficking protein particle complex II-specific subunit 65 IgD3" evidence="1">
    <location>
        <begin position="432"/>
        <end position="605"/>
    </location>
</feature>
<comment type="caution">
    <text evidence="2">The sequence shown here is derived from an EMBL/GenBank/DDBJ whole genome shotgun (WGS) entry which is preliminary data.</text>
</comment>
<evidence type="ECO:0000313" key="2">
    <source>
        <dbReference type="EMBL" id="PFH58253.1"/>
    </source>
</evidence>